<evidence type="ECO:0000313" key="9">
    <source>
        <dbReference type="Proteomes" id="UP000265120"/>
    </source>
</evidence>
<keyword evidence="5" id="KW-0206">Cytoskeleton</keyword>
<sequence length="933" mass="104983">MTTEVSSETEVKEKAEESAAQLDQPEKATEETQEEVITEGEEKEKEEKEKEKEEKEKEGKEGKGISKFLPTWLKKPKSQAQEAPPSEEAISAGQQEGEGPVPEVNGHTEEVEEKETVKSEQVKETEAESHSNASADTEPAKEESAEKSPERSQETKEEQVEEKEGKEGGLRGGGGGVEGQTSIFQSPLRLVRKAKMKLVVCQVALLDGTDFTCEVEKRAKGQYLFFKVCEHLNLLEKDYFGLTYKDNHEQKCWLDPMKEIKRQIRSNNWQFSFNVKFYPPDPSLLSEDITRYLLCLQLREDVATGRLPCSFVTHALLGSYTLQAEFGDYDPDQPRPLDYINQLNIAPSQNREMEEKIFELHKSHRGMTPAQADTQFLENAKKLSMYGVDLHPAKDSEGVDLMLGVCANGLLVYKDRLRINRFAWPKILKISYKRNNFYIKIRPGETEQFESTVGFKLQNHRSAKKLWKVCVENHSFYRLNAPEPPTKARFLTLGSKFRYSGRTQAQTRLASSLIDRPSPTFERTSSKRISRSVDGAPMISITDVERDTAENGREHRLDLHSDSKSIFMFPLSFSSSSSLSSIPPSLDSISEFDHGLSDISEDGDLIDDAATSHSPWSLPSLPSITSEQQSASFEHLSQNPQTSNTITAPQTCTTEVCGEEEICQSETRATSVWQRWFSFSGVFKYFSFILCFISLGKDRNVCHLTKLFSALNNKVRFLTVTGFKLMLKSAKILKIFRCIPSHLTSISVKINRFVTLCISHLRTKFNNLVPICTFHRKQLQLPIVGSFIGPLPSLSSPSCLPFSSYFYLPLNFLSLSSVSVHHYLLNPSPLFLPCLLVVFLLVVMLTASQSLVLALILAAPLGLTLCYLEKVVSSRQKAMLPLFITEGPCDQRDLSSGFSQQGSPFSQTHTPPRNRHHTHTGASWTQEMCDPAA</sequence>
<dbReference type="CDD" id="cd17106">
    <property type="entry name" value="FERM_F1_EPB41L"/>
    <property type="match status" value="1"/>
</dbReference>
<dbReference type="CDD" id="cd14473">
    <property type="entry name" value="FERM_B-lobe"/>
    <property type="match status" value="1"/>
</dbReference>
<dbReference type="SUPFAM" id="SSF50729">
    <property type="entry name" value="PH domain-like"/>
    <property type="match status" value="1"/>
</dbReference>
<comment type="subcellular location">
    <subcellularLocation>
        <location evidence="1">Cytoplasm</location>
        <location evidence="1">Cytoskeleton</location>
    </subcellularLocation>
</comment>
<dbReference type="InterPro" id="IPR000299">
    <property type="entry name" value="FERM_domain"/>
</dbReference>
<evidence type="ECO:0000256" key="5">
    <source>
        <dbReference type="ARBA" id="ARBA00023212"/>
    </source>
</evidence>
<evidence type="ECO:0000256" key="1">
    <source>
        <dbReference type="ARBA" id="ARBA00004245"/>
    </source>
</evidence>
<dbReference type="Proteomes" id="UP000265120">
    <property type="component" value="Chromosome 7"/>
</dbReference>
<evidence type="ECO:0000256" key="6">
    <source>
        <dbReference type="SAM" id="MobiDB-lite"/>
    </source>
</evidence>
<evidence type="ECO:0000256" key="4">
    <source>
        <dbReference type="ARBA" id="ARBA00023203"/>
    </source>
</evidence>
<reference evidence="8" key="3">
    <citation type="submission" date="2025-09" db="UniProtKB">
        <authorList>
            <consortium name="Ensembl"/>
        </authorList>
    </citation>
    <scope>IDENTIFICATION</scope>
</reference>
<dbReference type="InterPro" id="IPR029071">
    <property type="entry name" value="Ubiquitin-like_domsf"/>
</dbReference>
<dbReference type="PRINTS" id="PR00661">
    <property type="entry name" value="ERMFAMILY"/>
</dbReference>
<dbReference type="InterPro" id="IPR019747">
    <property type="entry name" value="FERM_CS"/>
</dbReference>
<protein>
    <submittedName>
        <fullName evidence="8">Erythrocyte membrane protein band 4.1 like 2</fullName>
    </submittedName>
</protein>
<evidence type="ECO:0000313" key="8">
    <source>
        <dbReference type="Ensembl" id="ENSCSEP00000030056.1"/>
    </source>
</evidence>
<feature type="region of interest" description="Disordered" evidence="6">
    <location>
        <begin position="895"/>
        <end position="933"/>
    </location>
</feature>
<dbReference type="PROSITE" id="PS00661">
    <property type="entry name" value="FERM_2"/>
    <property type="match status" value="1"/>
</dbReference>
<dbReference type="FunFam" id="2.30.29.30:FF:000001">
    <property type="entry name" value="Erythrocyte membrane protein band 4.1"/>
    <property type="match status" value="1"/>
</dbReference>
<evidence type="ECO:0000259" key="7">
    <source>
        <dbReference type="PROSITE" id="PS50057"/>
    </source>
</evidence>
<dbReference type="GO" id="GO:0005856">
    <property type="term" value="C:cytoskeleton"/>
    <property type="evidence" value="ECO:0007669"/>
    <property type="project" value="UniProtKB-SubCell"/>
</dbReference>
<dbReference type="InterPro" id="IPR019749">
    <property type="entry name" value="Band_41_domain"/>
</dbReference>
<keyword evidence="4" id="KW-0009">Actin-binding</keyword>
<dbReference type="FunFam" id="3.10.20.90:FF:000002">
    <property type="entry name" value="Erythrocyte protein band 4.1-like 3"/>
    <property type="match status" value="1"/>
</dbReference>
<dbReference type="PANTHER" id="PTHR23280:SF20">
    <property type="entry name" value="BAND 4.1-LIKE PROTEIN 3"/>
    <property type="match status" value="1"/>
</dbReference>
<dbReference type="SMART" id="SM01196">
    <property type="entry name" value="FERM_C"/>
    <property type="match status" value="1"/>
</dbReference>
<dbReference type="Pfam" id="PF09380">
    <property type="entry name" value="FERM_C"/>
    <property type="match status" value="1"/>
</dbReference>
<dbReference type="Pfam" id="PF08736">
    <property type="entry name" value="FA"/>
    <property type="match status" value="1"/>
</dbReference>
<reference evidence="8" key="2">
    <citation type="submission" date="2025-08" db="UniProtKB">
        <authorList>
            <consortium name="Ensembl"/>
        </authorList>
    </citation>
    <scope>IDENTIFICATION</scope>
</reference>
<feature type="domain" description="FERM" evidence="7">
    <location>
        <begin position="199"/>
        <end position="481"/>
    </location>
</feature>
<organism evidence="8 9">
    <name type="scientific">Cynoglossus semilaevis</name>
    <name type="common">Tongue sole</name>
    <dbReference type="NCBI Taxonomy" id="244447"/>
    <lineage>
        <taxon>Eukaryota</taxon>
        <taxon>Metazoa</taxon>
        <taxon>Chordata</taxon>
        <taxon>Craniata</taxon>
        <taxon>Vertebrata</taxon>
        <taxon>Euteleostomi</taxon>
        <taxon>Actinopterygii</taxon>
        <taxon>Neopterygii</taxon>
        <taxon>Teleostei</taxon>
        <taxon>Neoteleostei</taxon>
        <taxon>Acanthomorphata</taxon>
        <taxon>Carangaria</taxon>
        <taxon>Pleuronectiformes</taxon>
        <taxon>Pleuronectoidei</taxon>
        <taxon>Cynoglossidae</taxon>
        <taxon>Cynoglossinae</taxon>
        <taxon>Cynoglossus</taxon>
    </lineage>
</organism>
<feature type="compositionally biased region" description="Basic and acidic residues" evidence="6">
    <location>
        <begin position="138"/>
        <end position="169"/>
    </location>
</feature>
<dbReference type="InterPro" id="IPR014847">
    <property type="entry name" value="FA"/>
</dbReference>
<dbReference type="GO" id="GO:0003779">
    <property type="term" value="F:actin binding"/>
    <property type="evidence" value="ECO:0007669"/>
    <property type="project" value="UniProtKB-KW"/>
</dbReference>
<feature type="compositionally biased region" description="Basic and acidic residues" evidence="6">
    <location>
        <begin position="106"/>
        <end position="129"/>
    </location>
</feature>
<proteinExistence type="predicted"/>
<dbReference type="SUPFAM" id="SSF47031">
    <property type="entry name" value="Second domain of FERM"/>
    <property type="match status" value="1"/>
</dbReference>
<dbReference type="GeneTree" id="ENSGT00940000155617"/>
<name>A0A3P8WXE2_CYNSE</name>
<dbReference type="GO" id="GO:0031032">
    <property type="term" value="P:actomyosin structure organization"/>
    <property type="evidence" value="ECO:0007669"/>
    <property type="project" value="TreeGrafter"/>
</dbReference>
<dbReference type="GO" id="GO:0005886">
    <property type="term" value="C:plasma membrane"/>
    <property type="evidence" value="ECO:0007669"/>
    <property type="project" value="TreeGrafter"/>
</dbReference>
<dbReference type="InterPro" id="IPR018980">
    <property type="entry name" value="FERM_PH-like_C"/>
</dbReference>
<dbReference type="PRINTS" id="PR00935">
    <property type="entry name" value="BAND41"/>
</dbReference>
<dbReference type="InterPro" id="IPR014352">
    <property type="entry name" value="FERM/acyl-CoA-bd_prot_sf"/>
</dbReference>
<feature type="compositionally biased region" description="Basic and acidic residues" evidence="6">
    <location>
        <begin position="40"/>
        <end position="64"/>
    </location>
</feature>
<dbReference type="SMART" id="SM01195">
    <property type="entry name" value="FA"/>
    <property type="match status" value="1"/>
</dbReference>
<dbReference type="CDD" id="cd13184">
    <property type="entry name" value="FERM_C_4_1_family"/>
    <property type="match status" value="1"/>
</dbReference>
<dbReference type="InterPro" id="IPR019748">
    <property type="entry name" value="FERM_central"/>
</dbReference>
<dbReference type="FunFam" id="1.20.80.10:FF:000001">
    <property type="entry name" value="Erythrocyte membrane protein band 4.1"/>
    <property type="match status" value="1"/>
</dbReference>
<keyword evidence="2" id="KW-0963">Cytoplasm</keyword>
<dbReference type="InterPro" id="IPR035963">
    <property type="entry name" value="FERM_2"/>
</dbReference>
<keyword evidence="3" id="KW-0597">Phosphoprotein</keyword>
<evidence type="ECO:0000256" key="3">
    <source>
        <dbReference type="ARBA" id="ARBA00022553"/>
    </source>
</evidence>
<dbReference type="Pfam" id="PF00373">
    <property type="entry name" value="FERM_M"/>
    <property type="match status" value="1"/>
</dbReference>
<dbReference type="AlphaFoldDB" id="A0A3P8WXE2"/>
<dbReference type="PROSITE" id="PS00660">
    <property type="entry name" value="FERM_1"/>
    <property type="match status" value="1"/>
</dbReference>
<dbReference type="SUPFAM" id="SSF54236">
    <property type="entry name" value="Ubiquitin-like"/>
    <property type="match status" value="1"/>
</dbReference>
<dbReference type="SMART" id="SM00295">
    <property type="entry name" value="B41"/>
    <property type="match status" value="1"/>
</dbReference>
<feature type="compositionally biased region" description="Low complexity" evidence="6">
    <location>
        <begin position="895"/>
        <end position="911"/>
    </location>
</feature>
<dbReference type="PANTHER" id="PTHR23280">
    <property type="entry name" value="4.1 G PROTEIN"/>
    <property type="match status" value="1"/>
</dbReference>
<dbReference type="PROSITE" id="PS50057">
    <property type="entry name" value="FERM_3"/>
    <property type="match status" value="1"/>
</dbReference>
<dbReference type="Gene3D" id="1.20.80.10">
    <property type="match status" value="1"/>
</dbReference>
<evidence type="ECO:0000256" key="2">
    <source>
        <dbReference type="ARBA" id="ARBA00022490"/>
    </source>
</evidence>
<dbReference type="InterPro" id="IPR000798">
    <property type="entry name" value="Ez/rad/moesin-like"/>
</dbReference>
<feature type="region of interest" description="Disordered" evidence="6">
    <location>
        <begin position="1"/>
        <end position="181"/>
    </location>
</feature>
<accession>A0A3P8WXE2</accession>
<keyword evidence="9" id="KW-1185">Reference proteome</keyword>
<dbReference type="Gene3D" id="3.10.20.90">
    <property type="entry name" value="Phosphatidylinositol 3-kinase Catalytic Subunit, Chain A, domain 1"/>
    <property type="match status" value="1"/>
</dbReference>
<dbReference type="Ensembl" id="ENSCSET00000030460.1">
    <property type="protein sequence ID" value="ENSCSEP00000030056.1"/>
    <property type="gene ID" value="ENSCSEG00000019229.1"/>
</dbReference>
<dbReference type="Gene3D" id="2.30.29.30">
    <property type="entry name" value="Pleckstrin-homology domain (PH domain)/Phosphotyrosine-binding domain (PTB)"/>
    <property type="match status" value="1"/>
</dbReference>
<dbReference type="InterPro" id="IPR018979">
    <property type="entry name" value="FERM_N"/>
</dbReference>
<dbReference type="InterPro" id="IPR011993">
    <property type="entry name" value="PH-like_dom_sf"/>
</dbReference>
<dbReference type="Pfam" id="PF09379">
    <property type="entry name" value="FERM_N"/>
    <property type="match status" value="1"/>
</dbReference>
<reference evidence="8 9" key="1">
    <citation type="journal article" date="2014" name="Nat. Genet.">
        <title>Whole-genome sequence of a flatfish provides insights into ZW sex chromosome evolution and adaptation to a benthic lifestyle.</title>
        <authorList>
            <person name="Chen S."/>
            <person name="Zhang G."/>
            <person name="Shao C."/>
            <person name="Huang Q."/>
            <person name="Liu G."/>
            <person name="Zhang P."/>
            <person name="Song W."/>
            <person name="An N."/>
            <person name="Chalopin D."/>
            <person name="Volff J.N."/>
            <person name="Hong Y."/>
            <person name="Li Q."/>
            <person name="Sha Z."/>
            <person name="Zhou H."/>
            <person name="Xie M."/>
            <person name="Yu Q."/>
            <person name="Liu Y."/>
            <person name="Xiang H."/>
            <person name="Wang N."/>
            <person name="Wu K."/>
            <person name="Yang C."/>
            <person name="Zhou Q."/>
            <person name="Liao X."/>
            <person name="Yang L."/>
            <person name="Hu Q."/>
            <person name="Zhang J."/>
            <person name="Meng L."/>
            <person name="Jin L."/>
            <person name="Tian Y."/>
            <person name="Lian J."/>
            <person name="Yang J."/>
            <person name="Miao G."/>
            <person name="Liu S."/>
            <person name="Liang Z."/>
            <person name="Yan F."/>
            <person name="Li Y."/>
            <person name="Sun B."/>
            <person name="Zhang H."/>
            <person name="Zhang J."/>
            <person name="Zhu Y."/>
            <person name="Du M."/>
            <person name="Zhao Y."/>
            <person name="Schartl M."/>
            <person name="Tang Q."/>
            <person name="Wang J."/>
        </authorList>
    </citation>
    <scope>NUCLEOTIDE SEQUENCE</scope>
</reference>